<dbReference type="Proteomes" id="UP000712673">
    <property type="component" value="Unassembled WGS sequence"/>
</dbReference>
<dbReference type="AlphaFoldDB" id="A0A937VZL4"/>
<dbReference type="EMBL" id="VGLS01000224">
    <property type="protein sequence ID" value="MBM3223922.1"/>
    <property type="molecule type" value="Genomic_DNA"/>
</dbReference>
<dbReference type="InterPro" id="IPR008995">
    <property type="entry name" value="Mo/tungstate-bd_C_term_dom"/>
</dbReference>
<proteinExistence type="predicted"/>
<dbReference type="FunFam" id="3.40.50.300:FF:000425">
    <property type="entry name" value="Probable ABC transporter, ATP-binding subunit"/>
    <property type="match status" value="1"/>
</dbReference>
<dbReference type="Gene3D" id="3.40.50.300">
    <property type="entry name" value="P-loop containing nucleotide triphosphate hydrolases"/>
    <property type="match status" value="1"/>
</dbReference>
<dbReference type="SMART" id="SM00382">
    <property type="entry name" value="AAA"/>
    <property type="match status" value="1"/>
</dbReference>
<organism evidence="5 6">
    <name type="scientific">Tectimicrobiota bacterium</name>
    <dbReference type="NCBI Taxonomy" id="2528274"/>
    <lineage>
        <taxon>Bacteria</taxon>
        <taxon>Pseudomonadati</taxon>
        <taxon>Nitrospinota/Tectimicrobiota group</taxon>
        <taxon>Candidatus Tectimicrobiota</taxon>
    </lineage>
</organism>
<dbReference type="InterPro" id="IPR027417">
    <property type="entry name" value="P-loop_NTPase"/>
</dbReference>
<dbReference type="GO" id="GO:0005524">
    <property type="term" value="F:ATP binding"/>
    <property type="evidence" value="ECO:0007669"/>
    <property type="project" value="UniProtKB-KW"/>
</dbReference>
<keyword evidence="1" id="KW-0813">Transport</keyword>
<keyword evidence="2" id="KW-0547">Nucleotide-binding</keyword>
<dbReference type="GO" id="GO:0015697">
    <property type="term" value="P:quaternary ammonium group transport"/>
    <property type="evidence" value="ECO:0007669"/>
    <property type="project" value="UniProtKB-ARBA"/>
</dbReference>
<dbReference type="Pfam" id="PF00005">
    <property type="entry name" value="ABC_tran"/>
    <property type="match status" value="1"/>
</dbReference>
<evidence type="ECO:0000256" key="1">
    <source>
        <dbReference type="ARBA" id="ARBA00022448"/>
    </source>
</evidence>
<accession>A0A937VZL4</accession>
<evidence type="ECO:0000313" key="6">
    <source>
        <dbReference type="Proteomes" id="UP000712673"/>
    </source>
</evidence>
<evidence type="ECO:0000313" key="5">
    <source>
        <dbReference type="EMBL" id="MBM3223922.1"/>
    </source>
</evidence>
<reference evidence="5" key="1">
    <citation type="submission" date="2019-03" db="EMBL/GenBank/DDBJ databases">
        <title>Lake Tanganyika Metagenome-Assembled Genomes (MAGs).</title>
        <authorList>
            <person name="Tran P."/>
        </authorList>
    </citation>
    <scope>NUCLEOTIDE SEQUENCE</scope>
    <source>
        <strain evidence="5">K_DeepCast_65m_m2_066</strain>
    </source>
</reference>
<evidence type="ECO:0000256" key="2">
    <source>
        <dbReference type="ARBA" id="ARBA00022741"/>
    </source>
</evidence>
<dbReference type="PROSITE" id="PS50893">
    <property type="entry name" value="ABC_TRANSPORTER_2"/>
    <property type="match status" value="1"/>
</dbReference>
<dbReference type="InterPro" id="IPR003593">
    <property type="entry name" value="AAA+_ATPase"/>
</dbReference>
<sequence length="397" mass="44932">MLEVCLQKRLAHFHLDVTFTTGQELTVLFGPSGSGKSLTLRMLAGVERPDSGYIRLDGTSLYESALGRHLAPQQRGIGYVPQQYGLFPHLTVADNIAFGLTHLTRQTRRQRVAELLELFGMQGLEHRLPRQLSGGQQQRVALARALAVQPRLLLLDEPFAALDGVLRDTLRQELMQVHARWGITVLVVTHDLADVYALGQQILVYDRGRILQQGTQEDVFMHPQTPRVAEFVHTRNILSAVVERSEAQTLWLRWHGYVLAAPPQPLAVGTSVHLCIRPSQVLIVRPERETTRRRENLVRGSVVRETMQTETYTVYMRVDHSDADSDLEIHLPSYVYYRLGLDRQKRLLVELRREAMHLIPSQETAHHATLPTCTAASLETSARHDGHRVHASPLGRR</sequence>
<dbReference type="PROSITE" id="PS00211">
    <property type="entry name" value="ABC_TRANSPORTER_1"/>
    <property type="match status" value="1"/>
</dbReference>
<dbReference type="PANTHER" id="PTHR42781:SF4">
    <property type="entry name" value="SPERMIDINE_PUTRESCINE IMPORT ATP-BINDING PROTEIN POTA"/>
    <property type="match status" value="1"/>
</dbReference>
<dbReference type="SUPFAM" id="SSF50331">
    <property type="entry name" value="MOP-like"/>
    <property type="match status" value="1"/>
</dbReference>
<dbReference type="GO" id="GO:0016887">
    <property type="term" value="F:ATP hydrolysis activity"/>
    <property type="evidence" value="ECO:0007669"/>
    <property type="project" value="InterPro"/>
</dbReference>
<feature type="domain" description="ABC transporter" evidence="4">
    <location>
        <begin position="1"/>
        <end position="232"/>
    </location>
</feature>
<evidence type="ECO:0000259" key="4">
    <source>
        <dbReference type="PROSITE" id="PS50893"/>
    </source>
</evidence>
<comment type="caution">
    <text evidence="5">The sequence shown here is derived from an EMBL/GenBank/DDBJ whole genome shotgun (WGS) entry which is preliminary data.</text>
</comment>
<dbReference type="InterPro" id="IPR050093">
    <property type="entry name" value="ABC_SmlMolc_Importer"/>
</dbReference>
<dbReference type="PANTHER" id="PTHR42781">
    <property type="entry name" value="SPERMIDINE/PUTRESCINE IMPORT ATP-BINDING PROTEIN POTA"/>
    <property type="match status" value="1"/>
</dbReference>
<protein>
    <submittedName>
        <fullName evidence="5">ABC transporter ATP-binding protein</fullName>
    </submittedName>
</protein>
<dbReference type="InterPro" id="IPR017871">
    <property type="entry name" value="ABC_transporter-like_CS"/>
</dbReference>
<name>A0A937VZL4_UNCTE</name>
<gene>
    <name evidence="5" type="ORF">FJZ47_08990</name>
</gene>
<dbReference type="SUPFAM" id="SSF52540">
    <property type="entry name" value="P-loop containing nucleoside triphosphate hydrolases"/>
    <property type="match status" value="1"/>
</dbReference>
<evidence type="ECO:0000256" key="3">
    <source>
        <dbReference type="ARBA" id="ARBA00022840"/>
    </source>
</evidence>
<dbReference type="InterPro" id="IPR003439">
    <property type="entry name" value="ABC_transporter-like_ATP-bd"/>
</dbReference>
<keyword evidence="3 5" id="KW-0067">ATP-binding</keyword>